<feature type="transmembrane region" description="Helical" evidence="6">
    <location>
        <begin position="9"/>
        <end position="28"/>
    </location>
</feature>
<evidence type="ECO:0000256" key="5">
    <source>
        <dbReference type="ARBA" id="ARBA00023136"/>
    </source>
</evidence>
<feature type="domain" description="Major facilitator superfamily (MFS) profile" evidence="7">
    <location>
        <begin position="1"/>
        <end position="134"/>
    </location>
</feature>
<keyword evidence="3 6" id="KW-0812">Transmembrane</keyword>
<dbReference type="GO" id="GO:0005351">
    <property type="term" value="F:carbohydrate:proton symporter activity"/>
    <property type="evidence" value="ECO:0007669"/>
    <property type="project" value="TreeGrafter"/>
</dbReference>
<feature type="transmembrane region" description="Helical" evidence="6">
    <location>
        <begin position="40"/>
        <end position="65"/>
    </location>
</feature>
<evidence type="ECO:0000256" key="6">
    <source>
        <dbReference type="SAM" id="Phobius"/>
    </source>
</evidence>
<keyword evidence="9" id="KW-1185">Reference proteome</keyword>
<dbReference type="Pfam" id="PF00083">
    <property type="entry name" value="Sugar_tr"/>
    <property type="match status" value="1"/>
</dbReference>
<dbReference type="GeneID" id="90829964"/>
<dbReference type="InterPro" id="IPR005828">
    <property type="entry name" value="MFS_sugar_transport-like"/>
</dbReference>
<sequence>MINRFGRRTIFLSGLTGIFISLLIVGFISLGPASSTSVSWAIGAFLLIFTFIYDSTVGPLTYVIVPEAPSSRLRHKTIVIARNAYNITCIWTGVITPYMLNTTAWNWGAKAGFFWAGSTALCLVWAYFRIPETKGFTFAEIDLLFEEGVSARNFSKTRDELQRAEGTAEYRQ</sequence>
<reference evidence="8" key="2">
    <citation type="submission" date="2024-01" db="EMBL/GenBank/DDBJ databases">
        <title>Comparative genomics of Cryptococcus and Kwoniella reveals pathogenesis evolution and contrasting modes of karyotype evolution via chromosome fusion or intercentromeric recombination.</title>
        <authorList>
            <person name="Coelho M.A."/>
            <person name="David-Palma M."/>
            <person name="Shea T."/>
            <person name="Bowers K."/>
            <person name="McGinley-Smith S."/>
            <person name="Mohammad A.W."/>
            <person name="Gnirke A."/>
            <person name="Yurkov A.M."/>
            <person name="Nowrousian M."/>
            <person name="Sun S."/>
            <person name="Cuomo C.A."/>
            <person name="Heitman J."/>
        </authorList>
    </citation>
    <scope>NUCLEOTIDE SEQUENCE</scope>
    <source>
        <strain evidence="8">CBS 12478</strain>
    </source>
</reference>
<name>A0AAJ8LLI8_9TREE</name>
<dbReference type="Gene3D" id="1.20.1250.20">
    <property type="entry name" value="MFS general substrate transporter like domains"/>
    <property type="match status" value="1"/>
</dbReference>
<feature type="transmembrane region" description="Helical" evidence="6">
    <location>
        <begin position="112"/>
        <end position="128"/>
    </location>
</feature>
<reference evidence="8" key="1">
    <citation type="submission" date="2017-08" db="EMBL/GenBank/DDBJ databases">
        <authorList>
            <person name="Cuomo C."/>
            <person name="Billmyre B."/>
            <person name="Heitman J."/>
        </authorList>
    </citation>
    <scope>NUCLEOTIDE SEQUENCE</scope>
    <source>
        <strain evidence="8">CBS 12478</strain>
    </source>
</reference>
<dbReference type="InterPro" id="IPR036259">
    <property type="entry name" value="MFS_trans_sf"/>
</dbReference>
<keyword evidence="4 6" id="KW-1133">Transmembrane helix</keyword>
<protein>
    <recommendedName>
        <fullName evidence="7">Major facilitator superfamily (MFS) profile domain-containing protein</fullName>
    </recommendedName>
</protein>
<gene>
    <name evidence="8" type="ORF">CI109_103861</name>
</gene>
<dbReference type="PANTHER" id="PTHR48022">
    <property type="entry name" value="PLASTIDIC GLUCOSE TRANSPORTER 4"/>
    <property type="match status" value="1"/>
</dbReference>
<dbReference type="AlphaFoldDB" id="A0AAJ8LLI8"/>
<dbReference type="InterPro" id="IPR050360">
    <property type="entry name" value="MFS_Sugar_Transporters"/>
</dbReference>
<dbReference type="Proteomes" id="UP000322225">
    <property type="component" value="Chromosome 6"/>
</dbReference>
<dbReference type="KEGG" id="ksn:90829964"/>
<comment type="subcellular location">
    <subcellularLocation>
        <location evidence="1">Membrane</location>
        <topology evidence="1">Multi-pass membrane protein</topology>
    </subcellularLocation>
</comment>
<accession>A0AAJ8LLI8</accession>
<keyword evidence="5 6" id="KW-0472">Membrane</keyword>
<dbReference type="InterPro" id="IPR020846">
    <property type="entry name" value="MFS_dom"/>
</dbReference>
<evidence type="ECO:0000256" key="4">
    <source>
        <dbReference type="ARBA" id="ARBA00022989"/>
    </source>
</evidence>
<evidence type="ECO:0000313" key="9">
    <source>
        <dbReference type="Proteomes" id="UP000322225"/>
    </source>
</evidence>
<feature type="transmembrane region" description="Helical" evidence="6">
    <location>
        <begin position="77"/>
        <end position="100"/>
    </location>
</feature>
<evidence type="ECO:0000313" key="8">
    <source>
        <dbReference type="EMBL" id="WWD19401.1"/>
    </source>
</evidence>
<evidence type="ECO:0000256" key="3">
    <source>
        <dbReference type="ARBA" id="ARBA00022692"/>
    </source>
</evidence>
<evidence type="ECO:0000259" key="7">
    <source>
        <dbReference type="PROSITE" id="PS50850"/>
    </source>
</evidence>
<dbReference type="PANTHER" id="PTHR48022:SF5">
    <property type="entry name" value="ALPHA-GLUCOSIDES PERMEASE MPH2-RELATED"/>
    <property type="match status" value="1"/>
</dbReference>
<proteinExistence type="inferred from homology"/>
<dbReference type="RefSeq" id="XP_065823452.1">
    <property type="nucleotide sequence ID" value="XM_065967380.1"/>
</dbReference>
<dbReference type="GO" id="GO:0016020">
    <property type="term" value="C:membrane"/>
    <property type="evidence" value="ECO:0007669"/>
    <property type="project" value="UniProtKB-SubCell"/>
</dbReference>
<dbReference type="PROSITE" id="PS50850">
    <property type="entry name" value="MFS"/>
    <property type="match status" value="1"/>
</dbReference>
<organism evidence="8 9">
    <name type="scientific">Kwoniella shandongensis</name>
    <dbReference type="NCBI Taxonomy" id="1734106"/>
    <lineage>
        <taxon>Eukaryota</taxon>
        <taxon>Fungi</taxon>
        <taxon>Dikarya</taxon>
        <taxon>Basidiomycota</taxon>
        <taxon>Agaricomycotina</taxon>
        <taxon>Tremellomycetes</taxon>
        <taxon>Tremellales</taxon>
        <taxon>Cryptococcaceae</taxon>
        <taxon>Kwoniella</taxon>
    </lineage>
</organism>
<dbReference type="EMBL" id="CP144056">
    <property type="protein sequence ID" value="WWD19401.1"/>
    <property type="molecule type" value="Genomic_DNA"/>
</dbReference>
<evidence type="ECO:0000256" key="1">
    <source>
        <dbReference type="ARBA" id="ARBA00004141"/>
    </source>
</evidence>
<evidence type="ECO:0000256" key="2">
    <source>
        <dbReference type="ARBA" id="ARBA00010992"/>
    </source>
</evidence>
<comment type="similarity">
    <text evidence="2">Belongs to the major facilitator superfamily. Sugar transporter (TC 2.A.1.1) family.</text>
</comment>
<dbReference type="SUPFAM" id="SSF103473">
    <property type="entry name" value="MFS general substrate transporter"/>
    <property type="match status" value="1"/>
</dbReference>